<dbReference type="RefSeq" id="WP_073084854.1">
    <property type="nucleotide sequence ID" value="NZ_FRBL01000008.1"/>
</dbReference>
<keyword evidence="5" id="KW-1185">Reference proteome</keyword>
<protein>
    <recommendedName>
        <fullName evidence="3">Imelysin-like domain-containing protein</fullName>
    </recommendedName>
</protein>
<evidence type="ECO:0000259" key="3">
    <source>
        <dbReference type="Pfam" id="PF09375"/>
    </source>
</evidence>
<reference evidence="4 5" key="1">
    <citation type="submission" date="2016-11" db="EMBL/GenBank/DDBJ databases">
        <authorList>
            <person name="Jaros S."/>
            <person name="Januszkiewicz K."/>
            <person name="Wedrychowicz H."/>
        </authorList>
    </citation>
    <scope>NUCLEOTIDE SEQUENCE [LARGE SCALE GENOMIC DNA]</scope>
    <source>
        <strain evidence="4 5">DSM 27406</strain>
    </source>
</reference>
<keyword evidence="2" id="KW-0732">Signal</keyword>
<name>A0A1M7IPY1_9BACT</name>
<dbReference type="GO" id="GO:0030313">
    <property type="term" value="C:cell envelope"/>
    <property type="evidence" value="ECO:0007669"/>
    <property type="project" value="UniProtKB-SubCell"/>
</dbReference>
<dbReference type="CDD" id="cd14659">
    <property type="entry name" value="Imelysin-like_IPPA"/>
    <property type="match status" value="1"/>
</dbReference>
<feature type="domain" description="Imelysin-like" evidence="3">
    <location>
        <begin position="49"/>
        <end position="327"/>
    </location>
</feature>
<dbReference type="AlphaFoldDB" id="A0A1M7IPY1"/>
<evidence type="ECO:0000256" key="1">
    <source>
        <dbReference type="ARBA" id="ARBA00004196"/>
    </source>
</evidence>
<sequence length="358" mass="38615">MKSTRNWLIAAAGCLLFGCGKDSNSGGSTGNSTDVFKKNMLVNYADTLILPSYSDLQAKLILLETATEAFLAAPSAVTQQALKLPFKNAYVSYEGISAVYFGPGASQQLNNTFNTFPTAVTKIESGIQSGNYNLALVIASDSIQGFPALDYLFFSANAVQQFNGATANNRKKYVKDIFARMKLLLTNTQNQWAAGYRDVFVSNLQTNVGSSIGSLVNQFAFEMDALKGPRIGWPFGKQSNGIVFADKCEGYFSAYTKDLSIANLTALKKYYTGGNGNGIDDYLILLGKQQLNSDVLAQFNLALNALNAIPDPMSAAFTSNAALVETAYRETQKLLTLIKTDVASATAVQITYMDNDGD</sequence>
<comment type="subcellular location">
    <subcellularLocation>
        <location evidence="1">Cell envelope</location>
    </subcellularLocation>
</comment>
<evidence type="ECO:0000313" key="4">
    <source>
        <dbReference type="EMBL" id="SHM42729.1"/>
    </source>
</evidence>
<dbReference type="PROSITE" id="PS51257">
    <property type="entry name" value="PROKAR_LIPOPROTEIN"/>
    <property type="match status" value="1"/>
</dbReference>
<dbReference type="InterPro" id="IPR018976">
    <property type="entry name" value="Imelysin-like"/>
</dbReference>
<dbReference type="InterPro" id="IPR038352">
    <property type="entry name" value="Imelysin_sf"/>
</dbReference>
<accession>A0A1M7IPY1</accession>
<organism evidence="4 5">
    <name type="scientific">Chitinophaga jiangningensis</name>
    <dbReference type="NCBI Taxonomy" id="1419482"/>
    <lineage>
        <taxon>Bacteria</taxon>
        <taxon>Pseudomonadati</taxon>
        <taxon>Bacteroidota</taxon>
        <taxon>Chitinophagia</taxon>
        <taxon>Chitinophagales</taxon>
        <taxon>Chitinophagaceae</taxon>
        <taxon>Chitinophaga</taxon>
    </lineage>
</organism>
<evidence type="ECO:0000313" key="5">
    <source>
        <dbReference type="Proteomes" id="UP000184420"/>
    </source>
</evidence>
<dbReference type="OrthoDB" id="650514at2"/>
<evidence type="ECO:0000256" key="2">
    <source>
        <dbReference type="ARBA" id="ARBA00022729"/>
    </source>
</evidence>
<proteinExistence type="predicted"/>
<dbReference type="Gene3D" id="1.20.1420.20">
    <property type="entry name" value="M75 peptidase, HXXE motif"/>
    <property type="match status" value="1"/>
</dbReference>
<dbReference type="InterPro" id="IPR034984">
    <property type="entry name" value="Imelysin-like_IPPA"/>
</dbReference>
<dbReference type="STRING" id="1419482.SAMN05444266_10848"/>
<dbReference type="Proteomes" id="UP000184420">
    <property type="component" value="Unassembled WGS sequence"/>
</dbReference>
<dbReference type="Pfam" id="PF09375">
    <property type="entry name" value="Peptidase_M75"/>
    <property type="match status" value="1"/>
</dbReference>
<dbReference type="EMBL" id="FRBL01000008">
    <property type="protein sequence ID" value="SHM42729.1"/>
    <property type="molecule type" value="Genomic_DNA"/>
</dbReference>
<gene>
    <name evidence="4" type="ORF">SAMN05444266_10848</name>
</gene>